<evidence type="ECO:0000313" key="3">
    <source>
        <dbReference type="Proteomes" id="UP000195728"/>
    </source>
</evidence>
<proteinExistence type="predicted"/>
<dbReference type="InterPro" id="IPR027417">
    <property type="entry name" value="P-loop_NTPase"/>
</dbReference>
<dbReference type="InterPro" id="IPR002611">
    <property type="entry name" value="IstB_ATP-bd"/>
</dbReference>
<dbReference type="AlphaFoldDB" id="A0AB37YVA0"/>
<dbReference type="GO" id="GO:0005524">
    <property type="term" value="F:ATP binding"/>
    <property type="evidence" value="ECO:0007669"/>
    <property type="project" value="InterPro"/>
</dbReference>
<evidence type="ECO:0000313" key="2">
    <source>
        <dbReference type="EMBL" id="SCC45307.1"/>
    </source>
</evidence>
<dbReference type="SUPFAM" id="SSF52540">
    <property type="entry name" value="P-loop containing nucleoside triphosphate hydrolases"/>
    <property type="match status" value="1"/>
</dbReference>
<dbReference type="PANTHER" id="PTHR30050">
    <property type="entry name" value="CHROMOSOMAL REPLICATION INITIATOR PROTEIN DNAA"/>
    <property type="match status" value="1"/>
</dbReference>
<protein>
    <recommendedName>
        <fullName evidence="1">IstB-like ATP-binding domain-containing protein</fullName>
    </recommendedName>
</protein>
<evidence type="ECO:0000259" key="1">
    <source>
        <dbReference type="Pfam" id="PF01695"/>
    </source>
</evidence>
<comment type="caution">
    <text evidence="2">The sequence shown here is derived from an EMBL/GenBank/DDBJ whole genome shotgun (WGS) entry which is preliminary data.</text>
</comment>
<organism evidence="2 3">
    <name type="scientific">Bacillus wiedmannii</name>
    <dbReference type="NCBI Taxonomy" id="1890302"/>
    <lineage>
        <taxon>Bacteria</taxon>
        <taxon>Bacillati</taxon>
        <taxon>Bacillota</taxon>
        <taxon>Bacilli</taxon>
        <taxon>Bacillales</taxon>
        <taxon>Bacillaceae</taxon>
        <taxon>Bacillus</taxon>
        <taxon>Bacillus cereus group</taxon>
    </lineage>
</organism>
<dbReference type="Proteomes" id="UP000195728">
    <property type="component" value="Unassembled WGS sequence"/>
</dbReference>
<reference evidence="2 3" key="1">
    <citation type="submission" date="2016-08" db="EMBL/GenBank/DDBJ databases">
        <authorList>
            <person name="Loux V."/>
            <person name="Rue O."/>
        </authorList>
    </citation>
    <scope>NUCLEOTIDE SEQUENCE [LARGE SCALE GENOMIC DNA]</scope>
    <source>
        <strain evidence="2 3">WSBC_10311</strain>
    </source>
</reference>
<feature type="domain" description="IstB-like ATP-binding" evidence="1">
    <location>
        <begin position="156"/>
        <end position="251"/>
    </location>
</feature>
<dbReference type="Gene3D" id="3.40.50.300">
    <property type="entry name" value="P-loop containing nucleotide triphosphate hydrolases"/>
    <property type="match status" value="1"/>
</dbReference>
<dbReference type="Pfam" id="PF01695">
    <property type="entry name" value="IstB_IS21"/>
    <property type="match status" value="1"/>
</dbReference>
<dbReference type="PANTHER" id="PTHR30050:SF4">
    <property type="entry name" value="ATP-BINDING PROTEIN RV3427C IN INSERTION SEQUENCE-RELATED"/>
    <property type="match status" value="1"/>
</dbReference>
<accession>A0AB37YVA0</accession>
<sequence>MQHVGHALAEVMVRAEAMRKKMQAESATCQASLNEYRCLKCQDSEVVFYEEVNEFGMRVSMQKDCECKAQRVMERRLKNAMIPEEFTDARFDSYKRQTQEQKLLYSTMGNYLQNFKEVKDTKQNSLGFIATFGELRIKQLEPAKRAQAKREHNSFGLGKTHLQVAAAKYLMKRGHSVLLISDGTFMDDLIAAKMMNDDKKEFNRLLNHAKQVEVLIWDDLGKSKWSEAKENLYYQIIDYRYRHNLPILYSSNEDDETLPEKIGYAAKSRLFGMSKHYLIAVEGDDYREKE</sequence>
<dbReference type="GO" id="GO:0006260">
    <property type="term" value="P:DNA replication"/>
    <property type="evidence" value="ECO:0007669"/>
    <property type="project" value="TreeGrafter"/>
</dbReference>
<gene>
    <name evidence="2" type="ORF">BC10311_03396</name>
</gene>
<dbReference type="EMBL" id="FMBG01000016">
    <property type="protein sequence ID" value="SCC45307.1"/>
    <property type="molecule type" value="Genomic_DNA"/>
</dbReference>
<name>A0AB37YVA0_9BACI</name>